<evidence type="ECO:0000313" key="1">
    <source>
        <dbReference type="EMBL" id="GIY20026.1"/>
    </source>
</evidence>
<organism evidence="1 2">
    <name type="scientific">Caerostris darwini</name>
    <dbReference type="NCBI Taxonomy" id="1538125"/>
    <lineage>
        <taxon>Eukaryota</taxon>
        <taxon>Metazoa</taxon>
        <taxon>Ecdysozoa</taxon>
        <taxon>Arthropoda</taxon>
        <taxon>Chelicerata</taxon>
        <taxon>Arachnida</taxon>
        <taxon>Araneae</taxon>
        <taxon>Araneomorphae</taxon>
        <taxon>Entelegynae</taxon>
        <taxon>Araneoidea</taxon>
        <taxon>Araneidae</taxon>
        <taxon>Caerostris</taxon>
    </lineage>
</organism>
<keyword evidence="2" id="KW-1185">Reference proteome</keyword>
<protein>
    <submittedName>
        <fullName evidence="1">Uncharacterized protein</fullName>
    </submittedName>
</protein>
<comment type="caution">
    <text evidence="1">The sequence shown here is derived from an EMBL/GenBank/DDBJ whole genome shotgun (WGS) entry which is preliminary data.</text>
</comment>
<gene>
    <name evidence="1" type="ORF">CDAR_531911</name>
</gene>
<proteinExistence type="predicted"/>
<dbReference type="Proteomes" id="UP001054837">
    <property type="component" value="Unassembled WGS sequence"/>
</dbReference>
<dbReference type="AlphaFoldDB" id="A0AAV4RGI2"/>
<accession>A0AAV4RGI2</accession>
<name>A0AAV4RGI2_9ARAC</name>
<dbReference type="EMBL" id="BPLQ01006092">
    <property type="protein sequence ID" value="GIY20026.1"/>
    <property type="molecule type" value="Genomic_DNA"/>
</dbReference>
<evidence type="ECO:0000313" key="2">
    <source>
        <dbReference type="Proteomes" id="UP001054837"/>
    </source>
</evidence>
<sequence length="113" mass="12612">MHPFARKTSSKEAPLKYQFPHLAITLVFFGIQIQSRKKWPGASLSPSFIQNGSKENHFLPCHSQENGFIPSSNYPRGPPRSTHYSDMTSAIPKCHTVNQPGIGSLVGNVRQKH</sequence>
<reference evidence="1 2" key="1">
    <citation type="submission" date="2021-06" db="EMBL/GenBank/DDBJ databases">
        <title>Caerostris darwini draft genome.</title>
        <authorList>
            <person name="Kono N."/>
            <person name="Arakawa K."/>
        </authorList>
    </citation>
    <scope>NUCLEOTIDE SEQUENCE [LARGE SCALE GENOMIC DNA]</scope>
</reference>